<dbReference type="AlphaFoldDB" id="A0A511FHT1"/>
<dbReference type="Proteomes" id="UP000321723">
    <property type="component" value="Unassembled WGS sequence"/>
</dbReference>
<organism evidence="2 4">
    <name type="scientific">Cellulomonas hominis</name>
    <dbReference type="NCBI Taxonomy" id="156981"/>
    <lineage>
        <taxon>Bacteria</taxon>
        <taxon>Bacillati</taxon>
        <taxon>Actinomycetota</taxon>
        <taxon>Actinomycetes</taxon>
        <taxon>Micrococcales</taxon>
        <taxon>Cellulomonadaceae</taxon>
        <taxon>Cellulomonas</taxon>
    </lineage>
</organism>
<keyword evidence="4" id="KW-1185">Reference proteome</keyword>
<evidence type="ECO:0000313" key="4">
    <source>
        <dbReference type="Proteomes" id="UP000321723"/>
    </source>
</evidence>
<evidence type="ECO:0000313" key="3">
    <source>
        <dbReference type="EMBL" id="MBB5474796.1"/>
    </source>
</evidence>
<protein>
    <submittedName>
        <fullName evidence="2">Uncharacterized protein</fullName>
    </submittedName>
</protein>
<comment type="caution">
    <text evidence="2">The sequence shown here is derived from an EMBL/GenBank/DDBJ whole genome shotgun (WGS) entry which is preliminary data.</text>
</comment>
<reference evidence="3 5" key="2">
    <citation type="submission" date="2020-08" db="EMBL/GenBank/DDBJ databases">
        <title>Sequencing the genomes of 1000 actinobacteria strains.</title>
        <authorList>
            <person name="Klenk H.-P."/>
        </authorList>
    </citation>
    <scope>NUCLEOTIDE SEQUENCE [LARGE SCALE GENOMIC DNA]</scope>
    <source>
        <strain evidence="3 5">DSM 9581</strain>
    </source>
</reference>
<evidence type="ECO:0000313" key="2">
    <source>
        <dbReference type="EMBL" id="GEL48806.1"/>
    </source>
</evidence>
<dbReference type="RefSeq" id="WP_146840802.1">
    <property type="nucleotide sequence ID" value="NZ_BJVQ01000112.1"/>
</dbReference>
<reference evidence="2 4" key="1">
    <citation type="submission" date="2019-07" db="EMBL/GenBank/DDBJ databases">
        <title>Whole genome shotgun sequence of Cellulomonas hominis NBRC 16055.</title>
        <authorList>
            <person name="Hosoyama A."/>
            <person name="Uohara A."/>
            <person name="Ohji S."/>
            <person name="Ichikawa N."/>
        </authorList>
    </citation>
    <scope>NUCLEOTIDE SEQUENCE [LARGE SCALE GENOMIC DNA]</scope>
    <source>
        <strain evidence="2 4">NBRC 16055</strain>
    </source>
</reference>
<name>A0A511FHT1_9CELL</name>
<dbReference type="EMBL" id="BJVQ01000112">
    <property type="protein sequence ID" value="GEL48806.1"/>
    <property type="molecule type" value="Genomic_DNA"/>
</dbReference>
<dbReference type="EMBL" id="JACHDN010000001">
    <property type="protein sequence ID" value="MBB5474796.1"/>
    <property type="molecule type" value="Genomic_DNA"/>
</dbReference>
<accession>A0A511FHT1</accession>
<dbReference type="OrthoDB" id="5083492at2"/>
<dbReference type="Proteomes" id="UP000564629">
    <property type="component" value="Unassembled WGS sequence"/>
</dbReference>
<evidence type="ECO:0000313" key="5">
    <source>
        <dbReference type="Proteomes" id="UP000564629"/>
    </source>
</evidence>
<sequence length="106" mass="11466">MMAGGDIGRWRLLFRNSSDLPAFDVTVMAMTHDNSWTFTGTDRVLPPSSTRVVGPSVGDPGAGRQGHVASPEVGIKFQDAAGRWWLRTPGAGLRRDEDGEQLDAAR</sequence>
<evidence type="ECO:0000256" key="1">
    <source>
        <dbReference type="SAM" id="MobiDB-lite"/>
    </source>
</evidence>
<gene>
    <name evidence="2" type="ORF">CHO01_39220</name>
    <name evidence="3" type="ORF">HNR08_003532</name>
</gene>
<proteinExistence type="predicted"/>
<feature type="region of interest" description="Disordered" evidence="1">
    <location>
        <begin position="47"/>
        <end position="68"/>
    </location>
</feature>